<accession>C9KJL3</accession>
<keyword evidence="1" id="KW-0805">Transcription regulation</keyword>
<dbReference type="Gene3D" id="2.60.120.10">
    <property type="entry name" value="Jelly Rolls"/>
    <property type="match status" value="1"/>
</dbReference>
<dbReference type="Pfam" id="PF02311">
    <property type="entry name" value="AraC_binding"/>
    <property type="match status" value="1"/>
</dbReference>
<dbReference type="eggNOG" id="COG1917">
    <property type="taxonomic scope" value="Bacteria"/>
</dbReference>
<dbReference type="Gene3D" id="1.10.10.60">
    <property type="entry name" value="Homeodomain-like"/>
    <property type="match status" value="2"/>
</dbReference>
<dbReference type="eggNOG" id="COG2207">
    <property type="taxonomic scope" value="Bacteria"/>
</dbReference>
<dbReference type="PANTHER" id="PTHR43280">
    <property type="entry name" value="ARAC-FAMILY TRANSCRIPTIONAL REGULATOR"/>
    <property type="match status" value="1"/>
</dbReference>
<evidence type="ECO:0000256" key="1">
    <source>
        <dbReference type="ARBA" id="ARBA00023015"/>
    </source>
</evidence>
<organism evidence="5 6">
    <name type="scientific">Mitsuokella multacida DSM 20544</name>
    <dbReference type="NCBI Taxonomy" id="500635"/>
    <lineage>
        <taxon>Bacteria</taxon>
        <taxon>Bacillati</taxon>
        <taxon>Bacillota</taxon>
        <taxon>Negativicutes</taxon>
        <taxon>Selenomonadales</taxon>
        <taxon>Selenomonadaceae</taxon>
        <taxon>Mitsuokella</taxon>
    </lineage>
</organism>
<evidence type="ECO:0000313" key="6">
    <source>
        <dbReference type="Proteomes" id="UP000003671"/>
    </source>
</evidence>
<dbReference type="SUPFAM" id="SSF46689">
    <property type="entry name" value="Homeodomain-like"/>
    <property type="match status" value="2"/>
</dbReference>
<gene>
    <name evidence="5" type="ORF">MITSMUL_03216</name>
</gene>
<reference evidence="5" key="1">
    <citation type="submission" date="2009-09" db="EMBL/GenBank/DDBJ databases">
        <authorList>
            <person name="Weinstock G."/>
            <person name="Sodergren E."/>
            <person name="Clifton S."/>
            <person name="Fulton L."/>
            <person name="Fulton B."/>
            <person name="Courtney L."/>
            <person name="Fronick C."/>
            <person name="Harrison M."/>
            <person name="Strong C."/>
            <person name="Farmer C."/>
            <person name="Delahaunty K."/>
            <person name="Markovic C."/>
            <person name="Hall O."/>
            <person name="Minx P."/>
            <person name="Tomlinson C."/>
            <person name="Mitreva M."/>
            <person name="Nelson J."/>
            <person name="Hou S."/>
            <person name="Wollam A."/>
            <person name="Pepin K.H."/>
            <person name="Johnson M."/>
            <person name="Bhonagiri V."/>
            <person name="Nash W.E."/>
            <person name="Warren W."/>
            <person name="Chinwalla A."/>
            <person name="Mardis E.R."/>
            <person name="Wilson R.K."/>
        </authorList>
    </citation>
    <scope>NUCLEOTIDE SEQUENCE [LARGE SCALE GENOMIC DNA]</scope>
    <source>
        <strain evidence="5">DSM 20544</strain>
    </source>
</reference>
<dbReference type="Pfam" id="PF12833">
    <property type="entry name" value="HTH_18"/>
    <property type="match status" value="1"/>
</dbReference>
<dbReference type="EMBL" id="ABWK02000001">
    <property type="protein sequence ID" value="EEX70079.1"/>
    <property type="molecule type" value="Genomic_DNA"/>
</dbReference>
<dbReference type="SMART" id="SM00342">
    <property type="entry name" value="HTH_ARAC"/>
    <property type="match status" value="1"/>
</dbReference>
<keyword evidence="2" id="KW-0238">DNA-binding</keyword>
<dbReference type="InterPro" id="IPR037923">
    <property type="entry name" value="HTH-like"/>
</dbReference>
<dbReference type="GO" id="GO:0043565">
    <property type="term" value="F:sequence-specific DNA binding"/>
    <property type="evidence" value="ECO:0007669"/>
    <property type="project" value="InterPro"/>
</dbReference>
<name>C9KJL3_9FIRM</name>
<evidence type="ECO:0000313" key="5">
    <source>
        <dbReference type="EMBL" id="EEX70079.1"/>
    </source>
</evidence>
<evidence type="ECO:0000256" key="3">
    <source>
        <dbReference type="ARBA" id="ARBA00023163"/>
    </source>
</evidence>
<dbReference type="STRING" id="500635.MITSMUL_03216"/>
<protein>
    <submittedName>
        <fullName evidence="5">Transcriptional regulator, AraC family</fullName>
    </submittedName>
</protein>
<dbReference type="GO" id="GO:0003700">
    <property type="term" value="F:DNA-binding transcription factor activity"/>
    <property type="evidence" value="ECO:0007669"/>
    <property type="project" value="InterPro"/>
</dbReference>
<evidence type="ECO:0000256" key="2">
    <source>
        <dbReference type="ARBA" id="ARBA00023125"/>
    </source>
</evidence>
<dbReference type="HOGENOM" id="CLU_000445_88_3_9"/>
<keyword evidence="3" id="KW-0804">Transcription</keyword>
<dbReference type="InterPro" id="IPR009057">
    <property type="entry name" value="Homeodomain-like_sf"/>
</dbReference>
<evidence type="ECO:0000259" key="4">
    <source>
        <dbReference type="PROSITE" id="PS01124"/>
    </source>
</evidence>
<dbReference type="InterPro" id="IPR014710">
    <property type="entry name" value="RmlC-like_jellyroll"/>
</dbReference>
<keyword evidence="6" id="KW-1185">Reference proteome</keyword>
<dbReference type="InterPro" id="IPR003313">
    <property type="entry name" value="AraC-bd"/>
</dbReference>
<dbReference type="InterPro" id="IPR018060">
    <property type="entry name" value="HTH_AraC"/>
</dbReference>
<dbReference type="PROSITE" id="PS01124">
    <property type="entry name" value="HTH_ARAC_FAMILY_2"/>
    <property type="match status" value="1"/>
</dbReference>
<dbReference type="AlphaFoldDB" id="C9KJL3"/>
<dbReference type="SUPFAM" id="SSF51215">
    <property type="entry name" value="Regulatory protein AraC"/>
    <property type="match status" value="1"/>
</dbReference>
<feature type="domain" description="HTH araC/xylS-type" evidence="4">
    <location>
        <begin position="191"/>
        <end position="288"/>
    </location>
</feature>
<sequence length="303" mass="35196">MMEAGGICMQNYPKKGYLSSDFRVFHLHDEKLRTIPFHYHDFHKIILFLGGDVDYIIEGNSYHLQPDDIVFVAAGEIHRPVFGGDGEKTPYERIVIYIAPDFLQRLDERAKLAKCFAAAREQGRVMHQLPNRSHDLLFHMDKLEKTAHGEGFANGLYTEILFIEFLILLNRSIEDHELESLDTVSYDPKIQQVLRYINEHLADDLTIATLANQVFLSRYYLMKRFKADTGYSLHAYIRSKRLLFARDLLRTETSIQEISRASGFRDYSTFSRAFRTLFHCSPKEWRAEHVPQSAAFSSRSSSF</sequence>
<dbReference type="Proteomes" id="UP000003671">
    <property type="component" value="Unassembled WGS sequence"/>
</dbReference>
<dbReference type="PANTHER" id="PTHR43280:SF34">
    <property type="entry name" value="ARAC-FAMILY TRANSCRIPTIONAL REGULATOR"/>
    <property type="match status" value="1"/>
</dbReference>
<dbReference type="PATRIC" id="fig|500635.8.peg.134"/>
<comment type="caution">
    <text evidence="5">The sequence shown here is derived from an EMBL/GenBank/DDBJ whole genome shotgun (WGS) entry which is preliminary data.</text>
</comment>
<proteinExistence type="predicted"/>